<dbReference type="AlphaFoldDB" id="A0A0B6WXF2"/>
<evidence type="ECO:0000256" key="3">
    <source>
        <dbReference type="ARBA" id="ARBA00022723"/>
    </source>
</evidence>
<dbReference type="PROSITE" id="PS51918">
    <property type="entry name" value="RADICAL_SAM"/>
    <property type="match status" value="1"/>
</dbReference>
<dbReference type="SFLD" id="SFLDG01067">
    <property type="entry name" value="SPASM/twitch_domain_containing"/>
    <property type="match status" value="1"/>
</dbReference>
<keyword evidence="5" id="KW-0411">Iron-sulfur</keyword>
<comment type="cofactor">
    <cofactor evidence="1">
        <name>[4Fe-4S] cluster</name>
        <dbReference type="ChEBI" id="CHEBI:49883"/>
    </cofactor>
</comment>
<evidence type="ECO:0000256" key="5">
    <source>
        <dbReference type="ARBA" id="ARBA00023014"/>
    </source>
</evidence>
<feature type="domain" description="Radical SAM core" evidence="6">
    <location>
        <begin position="24"/>
        <end position="241"/>
    </location>
</feature>
<dbReference type="CDD" id="cd01335">
    <property type="entry name" value="Radical_SAM"/>
    <property type="match status" value="1"/>
</dbReference>
<dbReference type="Gene3D" id="3.20.20.70">
    <property type="entry name" value="Aldolase class I"/>
    <property type="match status" value="1"/>
</dbReference>
<dbReference type="InterPro" id="IPR013785">
    <property type="entry name" value="Aldolase_TIM"/>
</dbReference>
<dbReference type="STRING" id="454194.PYK22_00960"/>
<dbReference type="Proteomes" id="UP000031518">
    <property type="component" value="Unassembled WGS sequence"/>
</dbReference>
<sequence>MKRTTFLKLKLREGLFLARALLSTRHPVLAHIIPMRRCNLACAYCNEFDHVSQPVPLEVMRRRLDKLAELGTSIVTISGGEPMMHPQIYEIIAHIRRRHMIAGLISNGFYMTPERIKKLNQAGLQYLQISIDNVEPDDVSKKSLRLLDKRLQNLAQLADFHVNINSVVGGGIRHPEDALVIARRAIELGFTSTIGIIHDGSGCLKPLNERERRVYDEVKKLNKAEYARLGWFQENLAAGKPNQWRCRAGARYLYICEDGLVHYCSQQRGVPGIPLEQYTREDLEREYHTEKWCAPYCTVSCVHKVALLDNWRDPQRGWKSDRQRTAEGRQAVEAG</sequence>
<dbReference type="Pfam" id="PF04055">
    <property type="entry name" value="Radical_SAM"/>
    <property type="match status" value="1"/>
</dbReference>
<reference evidence="7 8" key="2">
    <citation type="submission" date="2015-01" db="EMBL/GenBank/DDBJ databases">
        <title>Complete genome sequence of Pyrinomonas methylaliphatogenes type strain K22T.</title>
        <authorList>
            <person name="Lee K.C.Y."/>
            <person name="Power J.F."/>
            <person name="Dunfield P.F."/>
            <person name="Morgan X.C."/>
            <person name="Huttenhower C."/>
            <person name="Stott M.B."/>
        </authorList>
    </citation>
    <scope>NUCLEOTIDE SEQUENCE [LARGE SCALE GENOMIC DNA]</scope>
    <source>
        <strain evidence="7 8">K22</strain>
    </source>
</reference>
<dbReference type="GO" id="GO:0051536">
    <property type="term" value="F:iron-sulfur cluster binding"/>
    <property type="evidence" value="ECO:0007669"/>
    <property type="project" value="UniProtKB-KW"/>
</dbReference>
<dbReference type="GO" id="GO:0046872">
    <property type="term" value="F:metal ion binding"/>
    <property type="evidence" value="ECO:0007669"/>
    <property type="project" value="UniProtKB-KW"/>
</dbReference>
<dbReference type="SFLD" id="SFLDS00029">
    <property type="entry name" value="Radical_SAM"/>
    <property type="match status" value="1"/>
</dbReference>
<evidence type="ECO:0000256" key="4">
    <source>
        <dbReference type="ARBA" id="ARBA00023004"/>
    </source>
</evidence>
<evidence type="ECO:0000256" key="1">
    <source>
        <dbReference type="ARBA" id="ARBA00001966"/>
    </source>
</evidence>
<organism evidence="7 8">
    <name type="scientific">Pyrinomonas methylaliphatogenes</name>
    <dbReference type="NCBI Taxonomy" id="454194"/>
    <lineage>
        <taxon>Bacteria</taxon>
        <taxon>Pseudomonadati</taxon>
        <taxon>Acidobacteriota</taxon>
        <taxon>Blastocatellia</taxon>
        <taxon>Blastocatellales</taxon>
        <taxon>Pyrinomonadaceae</taxon>
        <taxon>Pyrinomonas</taxon>
    </lineage>
</organism>
<accession>A0A0B6WXF2</accession>
<keyword evidence="3" id="KW-0479">Metal-binding</keyword>
<dbReference type="PANTHER" id="PTHR11228:SF7">
    <property type="entry name" value="PQQA PEPTIDE CYCLASE"/>
    <property type="match status" value="1"/>
</dbReference>
<keyword evidence="8" id="KW-1185">Reference proteome</keyword>
<dbReference type="InterPro" id="IPR006638">
    <property type="entry name" value="Elp3/MiaA/NifB-like_rSAM"/>
</dbReference>
<evidence type="ECO:0000259" key="6">
    <source>
        <dbReference type="PROSITE" id="PS51918"/>
    </source>
</evidence>
<reference evidence="7 8" key="1">
    <citation type="submission" date="2013-12" db="EMBL/GenBank/DDBJ databases">
        <authorList>
            <person name="Stott M."/>
        </authorList>
    </citation>
    <scope>NUCLEOTIDE SEQUENCE [LARGE SCALE GENOMIC DNA]</scope>
    <source>
        <strain evidence="7 8">K22</strain>
    </source>
</reference>
<dbReference type="GO" id="GO:0003824">
    <property type="term" value="F:catalytic activity"/>
    <property type="evidence" value="ECO:0007669"/>
    <property type="project" value="InterPro"/>
</dbReference>
<proteinExistence type="predicted"/>
<keyword evidence="2" id="KW-0949">S-adenosyl-L-methionine</keyword>
<evidence type="ECO:0000313" key="8">
    <source>
        <dbReference type="Proteomes" id="UP000031518"/>
    </source>
</evidence>
<dbReference type="RefSeq" id="WP_041975028.1">
    <property type="nucleotide sequence ID" value="NZ_CBXV010000004.1"/>
</dbReference>
<dbReference type="OrthoDB" id="9805809at2"/>
<dbReference type="InterPro" id="IPR050377">
    <property type="entry name" value="Radical_SAM_PqqE_MftC-like"/>
</dbReference>
<dbReference type="SUPFAM" id="SSF102114">
    <property type="entry name" value="Radical SAM enzymes"/>
    <property type="match status" value="1"/>
</dbReference>
<dbReference type="PANTHER" id="PTHR11228">
    <property type="entry name" value="RADICAL SAM DOMAIN PROTEIN"/>
    <property type="match status" value="1"/>
</dbReference>
<dbReference type="SMART" id="SM00729">
    <property type="entry name" value="Elp3"/>
    <property type="match status" value="1"/>
</dbReference>
<dbReference type="InterPro" id="IPR058240">
    <property type="entry name" value="rSAM_sf"/>
</dbReference>
<dbReference type="EMBL" id="CBXV010000004">
    <property type="protein sequence ID" value="CDM64964.1"/>
    <property type="molecule type" value="Genomic_DNA"/>
</dbReference>
<dbReference type="InterPro" id="IPR007197">
    <property type="entry name" value="rSAM"/>
</dbReference>
<gene>
    <name evidence="7" type="ORF">PYK22_00960</name>
</gene>
<protein>
    <submittedName>
        <fullName evidence="7">Predicted Fe-S oxidoreductase</fullName>
    </submittedName>
</protein>
<keyword evidence="4" id="KW-0408">Iron</keyword>
<name>A0A0B6WXF2_9BACT</name>
<evidence type="ECO:0000313" key="7">
    <source>
        <dbReference type="EMBL" id="CDM64964.1"/>
    </source>
</evidence>
<evidence type="ECO:0000256" key="2">
    <source>
        <dbReference type="ARBA" id="ARBA00022691"/>
    </source>
</evidence>